<feature type="compositionally biased region" description="Polar residues" evidence="1">
    <location>
        <begin position="172"/>
        <end position="184"/>
    </location>
</feature>
<dbReference type="Proteomes" id="UP000886523">
    <property type="component" value="Unassembled WGS sequence"/>
</dbReference>
<feature type="region of interest" description="Disordered" evidence="1">
    <location>
        <begin position="1"/>
        <end position="282"/>
    </location>
</feature>
<evidence type="ECO:0000313" key="3">
    <source>
        <dbReference type="Proteomes" id="UP000886523"/>
    </source>
</evidence>
<organism evidence="2 3">
    <name type="scientific">Hydnum rufescens UP504</name>
    <dbReference type="NCBI Taxonomy" id="1448309"/>
    <lineage>
        <taxon>Eukaryota</taxon>
        <taxon>Fungi</taxon>
        <taxon>Dikarya</taxon>
        <taxon>Basidiomycota</taxon>
        <taxon>Agaricomycotina</taxon>
        <taxon>Agaricomycetes</taxon>
        <taxon>Cantharellales</taxon>
        <taxon>Hydnaceae</taxon>
        <taxon>Hydnum</taxon>
    </lineage>
</organism>
<proteinExistence type="predicted"/>
<accession>A0A9P6DY77</accession>
<gene>
    <name evidence="2" type="ORF">BS47DRAFT_1342960</name>
</gene>
<feature type="compositionally biased region" description="Basic and acidic residues" evidence="1">
    <location>
        <begin position="133"/>
        <end position="156"/>
    </location>
</feature>
<feature type="compositionally biased region" description="Pro residues" evidence="1">
    <location>
        <begin position="327"/>
        <end position="336"/>
    </location>
</feature>
<dbReference type="EMBL" id="MU128959">
    <property type="protein sequence ID" value="KAF9514630.1"/>
    <property type="molecule type" value="Genomic_DNA"/>
</dbReference>
<feature type="compositionally biased region" description="Basic residues" evidence="1">
    <location>
        <begin position="157"/>
        <end position="166"/>
    </location>
</feature>
<feature type="region of interest" description="Disordered" evidence="1">
    <location>
        <begin position="302"/>
        <end position="371"/>
    </location>
</feature>
<keyword evidence="3" id="KW-1185">Reference proteome</keyword>
<evidence type="ECO:0000256" key="1">
    <source>
        <dbReference type="SAM" id="MobiDB-lite"/>
    </source>
</evidence>
<feature type="compositionally biased region" description="Polar residues" evidence="1">
    <location>
        <begin position="123"/>
        <end position="132"/>
    </location>
</feature>
<reference evidence="2" key="1">
    <citation type="journal article" date="2020" name="Nat. Commun.">
        <title>Large-scale genome sequencing of mycorrhizal fungi provides insights into the early evolution of symbiotic traits.</title>
        <authorList>
            <person name="Miyauchi S."/>
            <person name="Kiss E."/>
            <person name="Kuo A."/>
            <person name="Drula E."/>
            <person name="Kohler A."/>
            <person name="Sanchez-Garcia M."/>
            <person name="Morin E."/>
            <person name="Andreopoulos B."/>
            <person name="Barry K.W."/>
            <person name="Bonito G."/>
            <person name="Buee M."/>
            <person name="Carver A."/>
            <person name="Chen C."/>
            <person name="Cichocki N."/>
            <person name="Clum A."/>
            <person name="Culley D."/>
            <person name="Crous P.W."/>
            <person name="Fauchery L."/>
            <person name="Girlanda M."/>
            <person name="Hayes R.D."/>
            <person name="Keri Z."/>
            <person name="LaButti K."/>
            <person name="Lipzen A."/>
            <person name="Lombard V."/>
            <person name="Magnuson J."/>
            <person name="Maillard F."/>
            <person name="Murat C."/>
            <person name="Nolan M."/>
            <person name="Ohm R.A."/>
            <person name="Pangilinan J."/>
            <person name="Pereira M.F."/>
            <person name="Perotto S."/>
            <person name="Peter M."/>
            <person name="Pfister S."/>
            <person name="Riley R."/>
            <person name="Sitrit Y."/>
            <person name="Stielow J.B."/>
            <person name="Szollosi G."/>
            <person name="Zifcakova L."/>
            <person name="Stursova M."/>
            <person name="Spatafora J.W."/>
            <person name="Tedersoo L."/>
            <person name="Vaario L.M."/>
            <person name="Yamada A."/>
            <person name="Yan M."/>
            <person name="Wang P."/>
            <person name="Xu J."/>
            <person name="Bruns T."/>
            <person name="Baldrian P."/>
            <person name="Vilgalys R."/>
            <person name="Dunand C."/>
            <person name="Henrissat B."/>
            <person name="Grigoriev I.V."/>
            <person name="Hibbett D."/>
            <person name="Nagy L.G."/>
            <person name="Martin F.M."/>
        </authorList>
    </citation>
    <scope>NUCLEOTIDE SEQUENCE</scope>
    <source>
        <strain evidence="2">UP504</strain>
    </source>
</reference>
<sequence length="371" mass="40628">MLVSHSPPTKKRKTKRREDKSEVVIKSREFIDDEDDAIDQRTSGPSVPLLDLPVASSSIPKSPRQPSPSQLSSHRHPRSASPDPIPLTKRKRKAEDGNAGSARVRRRIIPIEGNLQDVGQLPVYTNPSTSNIESDKAGSEREQLKDGNLRNEEVKTKPKKKAKGKANGKNTRANQESTNASTPQDEGGKVEEEATGLQKPPAATRTKNRKRTKGDDAFEHLTPHGGINPNSATHGENTGSEPSGEDASAHLKPKSQTPVDKPKASPVPLSLKVARPAPKVDPIVSKPRETLTVADILRLMPQTGGGLHRVGLSKRERLAPLHARLRTPPPPPPRLPKPPKKKGKDEDEEDSEEDSDCKKREEKRKAAWYSP</sequence>
<protein>
    <submittedName>
        <fullName evidence="2">Uncharacterized protein</fullName>
    </submittedName>
</protein>
<evidence type="ECO:0000313" key="2">
    <source>
        <dbReference type="EMBL" id="KAF9514630.1"/>
    </source>
</evidence>
<feature type="compositionally biased region" description="Polar residues" evidence="1">
    <location>
        <begin position="228"/>
        <end position="241"/>
    </location>
</feature>
<feature type="compositionally biased region" description="Acidic residues" evidence="1">
    <location>
        <begin position="346"/>
        <end position="355"/>
    </location>
</feature>
<feature type="compositionally biased region" description="Low complexity" evidence="1">
    <location>
        <begin position="56"/>
        <end position="72"/>
    </location>
</feature>
<feature type="compositionally biased region" description="Basic and acidic residues" evidence="1">
    <location>
        <begin position="16"/>
        <end position="30"/>
    </location>
</feature>
<name>A0A9P6DY77_9AGAM</name>
<feature type="compositionally biased region" description="Basic and acidic residues" evidence="1">
    <location>
        <begin position="213"/>
        <end position="222"/>
    </location>
</feature>
<dbReference type="AlphaFoldDB" id="A0A9P6DY77"/>
<comment type="caution">
    <text evidence="2">The sequence shown here is derived from an EMBL/GenBank/DDBJ whole genome shotgun (WGS) entry which is preliminary data.</text>
</comment>
<feature type="compositionally biased region" description="Basic and acidic residues" evidence="1">
    <location>
        <begin position="356"/>
        <end position="365"/>
    </location>
</feature>